<dbReference type="InterPro" id="IPR016159">
    <property type="entry name" value="Cullin_repeat-like_dom_sf"/>
</dbReference>
<dbReference type="STRING" id="155417.A0A4Q4TN48"/>
<comment type="similarity">
    <text evidence="1">Belongs to the cullin family.</text>
</comment>
<gene>
    <name evidence="4" type="ORF">DL764_001769</name>
</gene>
<proteinExistence type="inferred from homology"/>
<keyword evidence="5" id="KW-1185">Reference proteome</keyword>
<evidence type="ECO:0000259" key="3">
    <source>
        <dbReference type="Pfam" id="PF00888"/>
    </source>
</evidence>
<dbReference type="SUPFAM" id="SSF74788">
    <property type="entry name" value="Cullin repeat-like"/>
    <property type="match status" value="1"/>
</dbReference>
<evidence type="ECO:0000313" key="5">
    <source>
        <dbReference type="Proteomes" id="UP000293360"/>
    </source>
</evidence>
<dbReference type="AlphaFoldDB" id="A0A4Q4TN48"/>
<dbReference type="GO" id="GO:0006511">
    <property type="term" value="P:ubiquitin-dependent protein catabolic process"/>
    <property type="evidence" value="ECO:0007669"/>
    <property type="project" value="InterPro"/>
</dbReference>
<dbReference type="InterPro" id="IPR001373">
    <property type="entry name" value="Cullin_N"/>
</dbReference>
<name>A0A4Q4TN48_9PEZI</name>
<feature type="region of interest" description="Disordered" evidence="2">
    <location>
        <begin position="600"/>
        <end position="659"/>
    </location>
</feature>
<evidence type="ECO:0000313" key="4">
    <source>
        <dbReference type="EMBL" id="RYP08641.1"/>
    </source>
</evidence>
<feature type="compositionally biased region" description="Acidic residues" evidence="2">
    <location>
        <begin position="625"/>
        <end position="651"/>
    </location>
</feature>
<protein>
    <recommendedName>
        <fullName evidence="3">Cullin N-terminal domain-containing protein</fullName>
    </recommendedName>
</protein>
<evidence type="ECO:0000256" key="2">
    <source>
        <dbReference type="SAM" id="MobiDB-lite"/>
    </source>
</evidence>
<dbReference type="EMBL" id="QJNU01000057">
    <property type="protein sequence ID" value="RYP08641.1"/>
    <property type="molecule type" value="Genomic_DNA"/>
</dbReference>
<comment type="caution">
    <text evidence="4">The sequence shown here is derived from an EMBL/GenBank/DDBJ whole genome shotgun (WGS) entry which is preliminary data.</text>
</comment>
<sequence>MGFIEERVPGETLDVDAYMRGYNAVFECLTAGSAVNRYVEGKKLYDRLESYLKGAATAVYDEARDLPDGTVVGFYNERWDRWNHAAKRNRSILRYFERHWITRETAQPKEGANRSDVCEIVDLHMKLWVSTVFEPLEGRLNRAGEEHGIRAKGIDGGTSSTNSTYTPATMDVELFLYDGLTIKKVAFTTDLVHIDIWITYTSQSNNIGDPTAPGPYSPLVRYGHDVMHIPGDRYGKTFKYAGNIPYMRGSFPRFTEADLVLQDEETANPLAKFLKGIKASFLGGEFDGPINVVMLHDNTSEKTVEFETDAEIRALEAKAKSTAKMKAVELPMGKDIQSYLMAKRILLRDTPSRLFGTALMEKVTPAAKQWTGILPLARRSTARHSGNEFILRSHPELNIELGIAPKELEERSTCIVHYEMGAEQGHQNPKVVYRTQRCRSREAHPRLRWLTPPSMCFPISNLASSATRPRWPRFLMRHPAPEEYEICIEAFSALPTHNENGRIVPHWVTLFVFGVNSFTERHRDRQGFTSLVPLPVSDDLSSPGLITDNYKPEGCAVLRGAELEHLVEDWHGSRMFLLCTNDQAVRNLADCRARKLPSLPSEPWHRPCRPEGPGAEGGISAAADVEADDDAGLSSDEDENEDDPYVIEEIDVEKPPEGG</sequence>
<dbReference type="Proteomes" id="UP000293360">
    <property type="component" value="Unassembled WGS sequence"/>
</dbReference>
<dbReference type="GO" id="GO:0031625">
    <property type="term" value="F:ubiquitin protein ligase binding"/>
    <property type="evidence" value="ECO:0007669"/>
    <property type="project" value="InterPro"/>
</dbReference>
<dbReference type="Gene3D" id="1.20.1310.10">
    <property type="entry name" value="Cullin Repeats"/>
    <property type="match status" value="1"/>
</dbReference>
<dbReference type="Pfam" id="PF00888">
    <property type="entry name" value="Cullin"/>
    <property type="match status" value="1"/>
</dbReference>
<feature type="domain" description="Cullin N-terminal" evidence="3">
    <location>
        <begin position="18"/>
        <end position="142"/>
    </location>
</feature>
<reference evidence="4 5" key="1">
    <citation type="submission" date="2018-06" db="EMBL/GenBank/DDBJ databases">
        <title>Complete Genomes of Monosporascus.</title>
        <authorList>
            <person name="Robinson A.J."/>
            <person name="Natvig D.O."/>
        </authorList>
    </citation>
    <scope>NUCLEOTIDE SEQUENCE [LARGE SCALE GENOMIC DNA]</scope>
    <source>
        <strain evidence="4 5">CBS 110550</strain>
    </source>
</reference>
<organism evidence="4 5">
    <name type="scientific">Monosporascus ibericus</name>
    <dbReference type="NCBI Taxonomy" id="155417"/>
    <lineage>
        <taxon>Eukaryota</taxon>
        <taxon>Fungi</taxon>
        <taxon>Dikarya</taxon>
        <taxon>Ascomycota</taxon>
        <taxon>Pezizomycotina</taxon>
        <taxon>Sordariomycetes</taxon>
        <taxon>Xylariomycetidae</taxon>
        <taxon>Xylariales</taxon>
        <taxon>Xylariales incertae sedis</taxon>
        <taxon>Monosporascus</taxon>
    </lineage>
</organism>
<accession>A0A4Q4TN48</accession>
<evidence type="ECO:0000256" key="1">
    <source>
        <dbReference type="ARBA" id="ARBA00006019"/>
    </source>
</evidence>
<dbReference type="OrthoDB" id="4662245at2759"/>